<name>A0A150M412_9BACI</name>
<dbReference type="AlphaFoldDB" id="A0A150M412"/>
<dbReference type="Proteomes" id="UP000075683">
    <property type="component" value="Unassembled WGS sequence"/>
</dbReference>
<evidence type="ECO:0000313" key="1">
    <source>
        <dbReference type="EMBL" id="KYD19344.1"/>
    </source>
</evidence>
<comment type="caution">
    <text evidence="1">The sequence shown here is derived from an EMBL/GenBank/DDBJ whole genome shotgun (WGS) entry which is preliminary data.</text>
</comment>
<protein>
    <submittedName>
        <fullName evidence="1">Uncharacterized protein</fullName>
    </submittedName>
</protein>
<sequence length="57" mass="6588">MTTMLSTVYHEFDQGGDIYATLPGLKIKVFHEFAPRRRPVSFQITTMPLTAYNSDHR</sequence>
<proteinExistence type="predicted"/>
<gene>
    <name evidence="1" type="ORF">B4135_2075</name>
</gene>
<accession>A0A150M412</accession>
<evidence type="ECO:0000313" key="2">
    <source>
        <dbReference type="Proteomes" id="UP000075683"/>
    </source>
</evidence>
<organism evidence="1 2">
    <name type="scientific">Caldibacillus debilis</name>
    <dbReference type="NCBI Taxonomy" id="301148"/>
    <lineage>
        <taxon>Bacteria</taxon>
        <taxon>Bacillati</taxon>
        <taxon>Bacillota</taxon>
        <taxon>Bacilli</taxon>
        <taxon>Bacillales</taxon>
        <taxon>Bacillaceae</taxon>
        <taxon>Caldibacillus</taxon>
    </lineage>
</organism>
<dbReference type="EMBL" id="LQYT01000042">
    <property type="protein sequence ID" value="KYD19344.1"/>
    <property type="molecule type" value="Genomic_DNA"/>
</dbReference>
<reference evidence="1 2" key="1">
    <citation type="submission" date="2016-01" db="EMBL/GenBank/DDBJ databases">
        <title>Draft Genome Sequences of Seven Thermophilic Sporeformers Isolated from Foods.</title>
        <authorList>
            <person name="Berendsen E.M."/>
            <person name="Wells-Bennik M.H."/>
            <person name="Krawcyk A.O."/>
            <person name="De Jong A."/>
            <person name="Holsappel S."/>
            <person name="Eijlander R.T."/>
            <person name="Kuipers O.P."/>
        </authorList>
    </citation>
    <scope>NUCLEOTIDE SEQUENCE [LARGE SCALE GENOMIC DNA]</scope>
    <source>
        <strain evidence="1 2">B4135</strain>
    </source>
</reference>